<sequence length="806" mass="90199">MEASSTDLLLNDEQLPEDIRKNIQPFLGSDFAPQNYSREVVQQSSLSLGENLAIIEASILALDTSLKNQVLDDHDQLTANVSAIDVLDVALTDLDVSVSQLLSLSSATLDQLRGTFQNFSNRVDAFEKSRKAAELLRSSNRIVQTAKRLRACLEENNFDYARAAMIIQDVEPVSEDSELRSLEFLSADLKYISKTVKDFPAMIVRELERSINEQNMVETGKALDACLIIGRAEEASTRLTELFIRNIEASIQEGLDIQQLISQGDIPYTNATTNATTNKNARLPGRTTLPSVQNSPALRTVFWSKVSSIFDAVYQNQLRIELMESVYVRRYEEHSLYRYVLDAKDIDEGRISKDFIARVSSAIKSGLEKCGKESGFAQQTLENDFPKLLKIVKDTSNRIRTTSLYLEDSDIDSLRRSIKPFEELFVSRSLSRLLDPVNIVIADNSALPTDEDLNGIYRAVTMEISICSVDQVLASLCLRNVSKTLRTAFVKLEGLIATDGEATQVTGNISSKQQTNFKIVNLSVKIAEETLKIIETKIQNKKADVKNLTDEISSASHIPVSNALNPLIASLVDSVEAILLTMHDEDFSAGQHEADVETMEILDSTGSLYMRELHQFLSRAQQTFLSQINPRNAFLRGFISRFARRCLELFVRHTSLLRPVGKQGRLKLAADFAQMEAALAPLNLHSSEYGKELQVLKEFRPLLFQSPAQMVGNPSVGLVVPYSVVLCHLFSRAPMEVQSPHRVAGWSVSRYSRFLDEHPSEREKLLVIQNSLESYAQLVRNRGETHYAAIYPLMKDMLTVALEASQ</sequence>
<protein>
    <recommendedName>
        <fullName evidence="2">Conserved oligomeric Golgi complex subunit 5</fullName>
    </recommendedName>
</protein>
<evidence type="ECO:0000259" key="6">
    <source>
        <dbReference type="Pfam" id="PF10392"/>
    </source>
</evidence>
<comment type="subcellular location">
    <subcellularLocation>
        <location evidence="1">Golgi apparatus membrane</location>
        <topology evidence="1">Peripheral membrane protein</topology>
    </subcellularLocation>
</comment>
<dbReference type="Pfam" id="PF20649">
    <property type="entry name" value="COG5_C"/>
    <property type="match status" value="1"/>
</dbReference>
<dbReference type="PANTHER" id="PTHR13228:SF3">
    <property type="entry name" value="CONSERVED OLIGOMERIC GOLGI COMPLEX SUBUNIT 5"/>
    <property type="match status" value="1"/>
</dbReference>
<evidence type="ECO:0000256" key="1">
    <source>
        <dbReference type="ARBA" id="ARBA00004395"/>
    </source>
</evidence>
<evidence type="ECO:0000256" key="5">
    <source>
        <dbReference type="SAM" id="Coils"/>
    </source>
</evidence>
<accession>A0A1D1WA79</accession>
<dbReference type="OrthoDB" id="18786at2759"/>
<gene>
    <name evidence="8" type="primary">RvY_18289-1</name>
    <name evidence="8" type="synonym">RvY_18289.1</name>
    <name evidence="8" type="ORF">RvY_18289</name>
</gene>
<evidence type="ECO:0000256" key="3">
    <source>
        <dbReference type="ARBA" id="ARBA00023034"/>
    </source>
</evidence>
<comment type="caution">
    <text evidence="8">The sequence shown here is derived from an EMBL/GenBank/DDBJ whole genome shotgun (WGS) entry which is preliminary data.</text>
</comment>
<dbReference type="PANTHER" id="PTHR13228">
    <property type="entry name" value="CONSERVED OLIGOMERIC GOLGI COMPLEX COMPONENT 5"/>
    <property type="match status" value="1"/>
</dbReference>
<dbReference type="GO" id="GO:0006891">
    <property type="term" value="P:intra-Golgi vesicle-mediated transport"/>
    <property type="evidence" value="ECO:0007669"/>
    <property type="project" value="InterPro"/>
</dbReference>
<keyword evidence="5" id="KW-0175">Coiled coil</keyword>
<reference evidence="8 9" key="1">
    <citation type="journal article" date="2016" name="Nat. Commun.">
        <title>Extremotolerant tardigrade genome and improved radiotolerance of human cultured cells by tardigrade-unique protein.</title>
        <authorList>
            <person name="Hashimoto T."/>
            <person name="Horikawa D.D."/>
            <person name="Saito Y."/>
            <person name="Kuwahara H."/>
            <person name="Kozuka-Hata H."/>
            <person name="Shin-I T."/>
            <person name="Minakuchi Y."/>
            <person name="Ohishi K."/>
            <person name="Motoyama A."/>
            <person name="Aizu T."/>
            <person name="Enomoto A."/>
            <person name="Kondo K."/>
            <person name="Tanaka S."/>
            <person name="Hara Y."/>
            <person name="Koshikawa S."/>
            <person name="Sagara H."/>
            <person name="Miura T."/>
            <person name="Yokobori S."/>
            <person name="Miyagawa K."/>
            <person name="Suzuki Y."/>
            <person name="Kubo T."/>
            <person name="Oyama M."/>
            <person name="Kohara Y."/>
            <person name="Fujiyama A."/>
            <person name="Arakawa K."/>
            <person name="Katayama T."/>
            <person name="Toyoda A."/>
            <person name="Kunieda T."/>
        </authorList>
    </citation>
    <scope>NUCLEOTIDE SEQUENCE [LARGE SCALE GENOMIC DNA]</scope>
    <source>
        <strain evidence="8 9">YOKOZUNA-1</strain>
    </source>
</reference>
<evidence type="ECO:0000259" key="7">
    <source>
        <dbReference type="Pfam" id="PF20649"/>
    </source>
</evidence>
<evidence type="ECO:0000313" key="9">
    <source>
        <dbReference type="Proteomes" id="UP000186922"/>
    </source>
</evidence>
<keyword evidence="9" id="KW-1185">Reference proteome</keyword>
<dbReference type="STRING" id="947166.A0A1D1WA79"/>
<dbReference type="AlphaFoldDB" id="A0A1D1WA79"/>
<keyword evidence="3" id="KW-0333">Golgi apparatus</keyword>
<keyword evidence="4" id="KW-0472">Membrane</keyword>
<organism evidence="8 9">
    <name type="scientific">Ramazzottius varieornatus</name>
    <name type="common">Water bear</name>
    <name type="synonym">Tardigrade</name>
    <dbReference type="NCBI Taxonomy" id="947166"/>
    <lineage>
        <taxon>Eukaryota</taxon>
        <taxon>Metazoa</taxon>
        <taxon>Ecdysozoa</taxon>
        <taxon>Tardigrada</taxon>
        <taxon>Eutardigrada</taxon>
        <taxon>Parachela</taxon>
        <taxon>Hypsibioidea</taxon>
        <taxon>Ramazzottiidae</taxon>
        <taxon>Ramazzottius</taxon>
    </lineage>
</organism>
<feature type="domain" description="Conserved oligomeric Golgi complex subunit 5 N-terminal" evidence="6">
    <location>
        <begin position="25"/>
        <end position="149"/>
    </location>
</feature>
<evidence type="ECO:0000256" key="2">
    <source>
        <dbReference type="ARBA" id="ARBA00020974"/>
    </source>
</evidence>
<dbReference type="GO" id="GO:0000139">
    <property type="term" value="C:Golgi membrane"/>
    <property type="evidence" value="ECO:0007669"/>
    <property type="project" value="UniProtKB-SubCell"/>
</dbReference>
<dbReference type="InterPro" id="IPR048485">
    <property type="entry name" value="COG5_helical"/>
</dbReference>
<dbReference type="InterPro" id="IPR019465">
    <property type="entry name" value="Cog5"/>
</dbReference>
<dbReference type="Pfam" id="PF10392">
    <property type="entry name" value="COG5_N"/>
    <property type="match status" value="1"/>
</dbReference>
<dbReference type="InterPro" id="IPR049176">
    <property type="entry name" value="COG5_N"/>
</dbReference>
<dbReference type="EMBL" id="BDGG01000018">
    <property type="protein sequence ID" value="GAV08624.1"/>
    <property type="molecule type" value="Genomic_DNA"/>
</dbReference>
<evidence type="ECO:0000313" key="8">
    <source>
        <dbReference type="EMBL" id="GAV08624.1"/>
    </source>
</evidence>
<dbReference type="Proteomes" id="UP000186922">
    <property type="component" value="Unassembled WGS sequence"/>
</dbReference>
<proteinExistence type="predicted"/>
<name>A0A1D1WA79_RAMVA</name>
<dbReference type="GO" id="GO:0017119">
    <property type="term" value="C:Golgi transport complex"/>
    <property type="evidence" value="ECO:0007669"/>
    <property type="project" value="InterPro"/>
</dbReference>
<feature type="domain" description="Conserved oligomeric Golgi complex subunit 5 helical" evidence="7">
    <location>
        <begin position="179"/>
        <end position="395"/>
    </location>
</feature>
<feature type="coiled-coil region" evidence="5">
    <location>
        <begin position="524"/>
        <end position="551"/>
    </location>
</feature>
<evidence type="ECO:0000256" key="4">
    <source>
        <dbReference type="ARBA" id="ARBA00023136"/>
    </source>
</evidence>